<evidence type="ECO:0000313" key="2">
    <source>
        <dbReference type="EMBL" id="QLQ33730.1"/>
    </source>
</evidence>
<dbReference type="Proteomes" id="UP000510621">
    <property type="component" value="Chromosome"/>
</dbReference>
<dbReference type="EMBL" id="CP059265">
    <property type="protein sequence ID" value="QLQ33730.1"/>
    <property type="molecule type" value="Genomic_DNA"/>
</dbReference>
<accession>A0A7L6AX03</accession>
<feature type="region of interest" description="Disordered" evidence="1">
    <location>
        <begin position="1"/>
        <end position="28"/>
    </location>
</feature>
<evidence type="ECO:0000256" key="1">
    <source>
        <dbReference type="SAM" id="MobiDB-lite"/>
    </source>
</evidence>
<dbReference type="KEGG" id="this:HZT40_21340"/>
<feature type="region of interest" description="Disordered" evidence="1">
    <location>
        <begin position="158"/>
        <end position="192"/>
    </location>
</feature>
<sequence>MGEQYAIQGGQTPAPPTQHQPPQLAPAPPSILMQSEAVQVYNLPDGRYHAEINYQDKADDTRKYSFEGTQQEIRQQLEQSGLPEDRKQAVMQALEPGTGNLGELFGKEFPFSDSLFGGKNPFDDPFFKQDPFDSAFFQNNPFNDEFFQKFIQGMSQFQAPLTQPNDPLPSIKPSAPAKPAIQPKAAKDKVWL</sequence>
<protein>
    <submittedName>
        <fullName evidence="2">Uncharacterized protein</fullName>
    </submittedName>
</protein>
<feature type="compositionally biased region" description="Low complexity" evidence="1">
    <location>
        <begin position="169"/>
        <end position="184"/>
    </location>
</feature>
<feature type="compositionally biased region" description="Pro residues" evidence="1">
    <location>
        <begin position="13"/>
        <end position="28"/>
    </location>
</feature>
<name>A0A7L6AX03_9GAMM</name>
<gene>
    <name evidence="2" type="ORF">HZT40_21340</name>
</gene>
<reference evidence="2" key="1">
    <citation type="submission" date="2020-06" db="EMBL/GenBank/DDBJ databases">
        <title>Analysis procedures for assessing recovery of high quality, complete, closed genomes from Nanopore long read metagenome sequencing.</title>
        <authorList>
            <person name="Bessarab I."/>
            <person name="Arumugam K."/>
            <person name="Haryono M."/>
            <person name="Liu X."/>
            <person name="Roy S."/>
            <person name="Zuniga-Montanez R.E."/>
            <person name="Qiu G."/>
            <person name="Drautz-Moses D.I."/>
            <person name="Law Y.Y."/>
            <person name="Wuertz S."/>
            <person name="Lauro F.M."/>
            <person name="Huson D.H."/>
            <person name="Williams R.B."/>
        </authorList>
    </citation>
    <scope>NUCLEOTIDE SEQUENCE [LARGE SCALE GENOMIC DNA]</scope>
    <source>
        <strain evidence="2">SSD2</strain>
    </source>
</reference>
<keyword evidence="3" id="KW-1185">Reference proteome</keyword>
<proteinExistence type="predicted"/>
<evidence type="ECO:0000313" key="3">
    <source>
        <dbReference type="Proteomes" id="UP000510621"/>
    </source>
</evidence>
<dbReference type="AlphaFoldDB" id="A0A7L6AX03"/>
<organism evidence="2 3">
    <name type="scientific">Candidatus Thiothrix singaporensis</name>
    <dbReference type="NCBI Taxonomy" id="2799669"/>
    <lineage>
        <taxon>Bacteria</taxon>
        <taxon>Pseudomonadati</taxon>
        <taxon>Pseudomonadota</taxon>
        <taxon>Gammaproteobacteria</taxon>
        <taxon>Thiotrichales</taxon>
        <taxon>Thiotrichaceae</taxon>
        <taxon>Thiothrix</taxon>
    </lineage>
</organism>